<dbReference type="STRING" id="84724.SAMN04488564_111268"/>
<evidence type="ECO:0000313" key="9">
    <source>
        <dbReference type="EMBL" id="SFR27820.1"/>
    </source>
</evidence>
<dbReference type="Pfam" id="PF02518">
    <property type="entry name" value="HATPase_c"/>
    <property type="match status" value="1"/>
</dbReference>
<dbReference type="GO" id="GO:0005886">
    <property type="term" value="C:plasma membrane"/>
    <property type="evidence" value="ECO:0007669"/>
    <property type="project" value="UniProtKB-SubCell"/>
</dbReference>
<comment type="subcellular location">
    <subcellularLocation>
        <location evidence="2">Cell membrane</location>
    </subcellularLocation>
</comment>
<evidence type="ECO:0000256" key="6">
    <source>
        <dbReference type="ARBA" id="ARBA00023012"/>
    </source>
</evidence>
<evidence type="ECO:0000313" key="10">
    <source>
        <dbReference type="Proteomes" id="UP000198583"/>
    </source>
</evidence>
<evidence type="ECO:0000256" key="7">
    <source>
        <dbReference type="SAM" id="Phobius"/>
    </source>
</evidence>
<dbReference type="InterPro" id="IPR004358">
    <property type="entry name" value="Sig_transdc_His_kin-like_C"/>
</dbReference>
<dbReference type="InterPro" id="IPR036890">
    <property type="entry name" value="HATPase_C_sf"/>
</dbReference>
<evidence type="ECO:0000256" key="4">
    <source>
        <dbReference type="ARBA" id="ARBA00022553"/>
    </source>
</evidence>
<dbReference type="GO" id="GO:0000155">
    <property type="term" value="F:phosphorelay sensor kinase activity"/>
    <property type="evidence" value="ECO:0007669"/>
    <property type="project" value="InterPro"/>
</dbReference>
<dbReference type="Pfam" id="PF00512">
    <property type="entry name" value="HisKA"/>
    <property type="match status" value="1"/>
</dbReference>
<keyword evidence="6" id="KW-0902">Two-component regulatory system</keyword>
<name>A0A1I6FD35_9PSEU</name>
<keyword evidence="7" id="KW-0812">Transmembrane</keyword>
<feature type="transmembrane region" description="Helical" evidence="7">
    <location>
        <begin position="21"/>
        <end position="42"/>
    </location>
</feature>
<dbReference type="PROSITE" id="PS50109">
    <property type="entry name" value="HIS_KIN"/>
    <property type="match status" value="1"/>
</dbReference>
<sequence length="414" mass="44393">MRSWAETERAEVRRARLRVSVLVGLAITLMITFVGAIAYVVMAHAQETQVSRELRYNAQYGVPGIAPRCAWVFVLEDGVLHLGPLEVPNGFPLRSDIDAVHASGAAVSRDVTANDTEYMVLTAPGANGTTVQSVFDLRYQLSDRLHLVQALAIALMAGLLVAALIGLGVSHRTVGPWAEALARQRRFVTDASHELRTPIARAYLRAQLLAAAADLPDDQRTNLDALARSIRGLADVVDDLLASAQLHQRLDGRPVDLADVAEAAVVGETERAAERRITLSLDHPGHPVVVSGIETGLRRAVDELLANAVRHTPEGGRISVRVGVVAGQVELVVEDDGEGFEPGEASRLFDRFHRGAGEGRFGLGLSLVREIVTGHGGTVEAVGRPGLGARFTLRIPAVGRETVAVRERIATARP</sequence>
<evidence type="ECO:0000256" key="1">
    <source>
        <dbReference type="ARBA" id="ARBA00000085"/>
    </source>
</evidence>
<keyword evidence="5 9" id="KW-0418">Kinase</keyword>
<dbReference type="PRINTS" id="PR00344">
    <property type="entry name" value="BCTRLSENSOR"/>
</dbReference>
<proteinExistence type="predicted"/>
<dbReference type="InterPro" id="IPR003594">
    <property type="entry name" value="HATPase_dom"/>
</dbReference>
<dbReference type="EMBL" id="FOYL01000011">
    <property type="protein sequence ID" value="SFR27820.1"/>
    <property type="molecule type" value="Genomic_DNA"/>
</dbReference>
<evidence type="ECO:0000259" key="8">
    <source>
        <dbReference type="PROSITE" id="PS50109"/>
    </source>
</evidence>
<dbReference type="InterPro" id="IPR003661">
    <property type="entry name" value="HisK_dim/P_dom"/>
</dbReference>
<keyword evidence="7" id="KW-0472">Membrane</keyword>
<dbReference type="InterPro" id="IPR005467">
    <property type="entry name" value="His_kinase_dom"/>
</dbReference>
<keyword evidence="10" id="KW-1185">Reference proteome</keyword>
<evidence type="ECO:0000256" key="2">
    <source>
        <dbReference type="ARBA" id="ARBA00004236"/>
    </source>
</evidence>
<gene>
    <name evidence="9" type="ORF">SAMN04488564_111268</name>
</gene>
<keyword evidence="4" id="KW-0597">Phosphoprotein</keyword>
<dbReference type="AlphaFoldDB" id="A0A1I6FD35"/>
<dbReference type="SUPFAM" id="SSF47384">
    <property type="entry name" value="Homodimeric domain of signal transducing histidine kinase"/>
    <property type="match status" value="1"/>
</dbReference>
<dbReference type="RefSeq" id="WP_218164653.1">
    <property type="nucleotide sequence ID" value="NZ_FOYL01000011.1"/>
</dbReference>
<keyword evidence="7" id="KW-1133">Transmembrane helix</keyword>
<dbReference type="SMART" id="SM00387">
    <property type="entry name" value="HATPase_c"/>
    <property type="match status" value="1"/>
</dbReference>
<accession>A0A1I6FD35</accession>
<comment type="catalytic activity">
    <reaction evidence="1">
        <text>ATP + protein L-histidine = ADP + protein N-phospho-L-histidine.</text>
        <dbReference type="EC" id="2.7.13.3"/>
    </reaction>
</comment>
<feature type="domain" description="Histidine kinase" evidence="8">
    <location>
        <begin position="190"/>
        <end position="399"/>
    </location>
</feature>
<keyword evidence="5 9" id="KW-0808">Transferase</keyword>
<dbReference type="SUPFAM" id="SSF55874">
    <property type="entry name" value="ATPase domain of HSP90 chaperone/DNA topoisomerase II/histidine kinase"/>
    <property type="match status" value="1"/>
</dbReference>
<dbReference type="Gene3D" id="1.10.287.130">
    <property type="match status" value="1"/>
</dbReference>
<reference evidence="10" key="1">
    <citation type="submission" date="2016-10" db="EMBL/GenBank/DDBJ databases">
        <authorList>
            <person name="Varghese N."/>
            <person name="Submissions S."/>
        </authorList>
    </citation>
    <scope>NUCLEOTIDE SEQUENCE [LARGE SCALE GENOMIC DNA]</scope>
    <source>
        <strain evidence="10">DSM 44232</strain>
    </source>
</reference>
<evidence type="ECO:0000256" key="5">
    <source>
        <dbReference type="ARBA" id="ARBA00022777"/>
    </source>
</evidence>
<organism evidence="9 10">
    <name type="scientific">Lentzea waywayandensis</name>
    <dbReference type="NCBI Taxonomy" id="84724"/>
    <lineage>
        <taxon>Bacteria</taxon>
        <taxon>Bacillati</taxon>
        <taxon>Actinomycetota</taxon>
        <taxon>Actinomycetes</taxon>
        <taxon>Pseudonocardiales</taxon>
        <taxon>Pseudonocardiaceae</taxon>
        <taxon>Lentzea</taxon>
    </lineage>
</organism>
<dbReference type="SMART" id="SM00388">
    <property type="entry name" value="HisKA"/>
    <property type="match status" value="1"/>
</dbReference>
<dbReference type="Gene3D" id="3.30.565.10">
    <property type="entry name" value="Histidine kinase-like ATPase, C-terminal domain"/>
    <property type="match status" value="1"/>
</dbReference>
<evidence type="ECO:0000256" key="3">
    <source>
        <dbReference type="ARBA" id="ARBA00012438"/>
    </source>
</evidence>
<feature type="transmembrane region" description="Helical" evidence="7">
    <location>
        <begin position="147"/>
        <end position="169"/>
    </location>
</feature>
<dbReference type="PANTHER" id="PTHR43547">
    <property type="entry name" value="TWO-COMPONENT HISTIDINE KINASE"/>
    <property type="match status" value="1"/>
</dbReference>
<dbReference type="CDD" id="cd00075">
    <property type="entry name" value="HATPase"/>
    <property type="match status" value="1"/>
</dbReference>
<dbReference type="CDD" id="cd00082">
    <property type="entry name" value="HisKA"/>
    <property type="match status" value="1"/>
</dbReference>
<protein>
    <recommendedName>
        <fullName evidence="3">histidine kinase</fullName>
        <ecNumber evidence="3">2.7.13.3</ecNumber>
    </recommendedName>
</protein>
<dbReference type="PANTHER" id="PTHR43547:SF2">
    <property type="entry name" value="HYBRID SIGNAL TRANSDUCTION HISTIDINE KINASE C"/>
    <property type="match status" value="1"/>
</dbReference>
<dbReference type="Proteomes" id="UP000198583">
    <property type="component" value="Unassembled WGS sequence"/>
</dbReference>
<dbReference type="InterPro" id="IPR036097">
    <property type="entry name" value="HisK_dim/P_sf"/>
</dbReference>
<dbReference type="EC" id="2.7.13.3" evidence="3"/>